<proteinExistence type="predicted"/>
<sequence length="34" mass="4161">MCRNHRKAVSPLKFFMLHFSYSISIPLFCIHWSY</sequence>
<organism evidence="1">
    <name type="scientific">Arundo donax</name>
    <name type="common">Giant reed</name>
    <name type="synonym">Donax arundinaceus</name>
    <dbReference type="NCBI Taxonomy" id="35708"/>
    <lineage>
        <taxon>Eukaryota</taxon>
        <taxon>Viridiplantae</taxon>
        <taxon>Streptophyta</taxon>
        <taxon>Embryophyta</taxon>
        <taxon>Tracheophyta</taxon>
        <taxon>Spermatophyta</taxon>
        <taxon>Magnoliopsida</taxon>
        <taxon>Liliopsida</taxon>
        <taxon>Poales</taxon>
        <taxon>Poaceae</taxon>
        <taxon>PACMAD clade</taxon>
        <taxon>Arundinoideae</taxon>
        <taxon>Arundineae</taxon>
        <taxon>Arundo</taxon>
    </lineage>
</organism>
<name>A0A0A8Z7N4_ARUDO</name>
<dbReference type="EMBL" id="GBRH01265140">
    <property type="protein sequence ID" value="JAD32755.1"/>
    <property type="molecule type" value="Transcribed_RNA"/>
</dbReference>
<accession>A0A0A8Z7N4</accession>
<reference evidence="1" key="1">
    <citation type="submission" date="2014-09" db="EMBL/GenBank/DDBJ databases">
        <authorList>
            <person name="Magalhaes I.L.F."/>
            <person name="Oliveira U."/>
            <person name="Santos F.R."/>
            <person name="Vidigal T.H.D.A."/>
            <person name="Brescovit A.D."/>
            <person name="Santos A.J."/>
        </authorList>
    </citation>
    <scope>NUCLEOTIDE SEQUENCE</scope>
    <source>
        <tissue evidence="1">Shoot tissue taken approximately 20 cm above the soil surface</tissue>
    </source>
</reference>
<reference evidence="1" key="2">
    <citation type="journal article" date="2015" name="Data Brief">
        <title>Shoot transcriptome of the giant reed, Arundo donax.</title>
        <authorList>
            <person name="Barrero R.A."/>
            <person name="Guerrero F.D."/>
            <person name="Moolhuijzen P."/>
            <person name="Goolsby J.A."/>
            <person name="Tidwell J."/>
            <person name="Bellgard S.E."/>
            <person name="Bellgard M.I."/>
        </authorList>
    </citation>
    <scope>NUCLEOTIDE SEQUENCE</scope>
    <source>
        <tissue evidence="1">Shoot tissue taken approximately 20 cm above the soil surface</tissue>
    </source>
</reference>
<protein>
    <submittedName>
        <fullName evidence="1">Uncharacterized protein</fullName>
    </submittedName>
</protein>
<dbReference type="AlphaFoldDB" id="A0A0A8Z7N4"/>
<evidence type="ECO:0000313" key="1">
    <source>
        <dbReference type="EMBL" id="JAD32755.1"/>
    </source>
</evidence>